<name>A0A1I1VQZ9_9BURK</name>
<keyword evidence="4" id="KW-1185">Reference proteome</keyword>
<proteinExistence type="predicted"/>
<reference evidence="4" key="1">
    <citation type="submission" date="2016-10" db="EMBL/GenBank/DDBJ databases">
        <authorList>
            <person name="Varghese N."/>
            <person name="Submissions S."/>
        </authorList>
    </citation>
    <scope>NUCLEOTIDE SEQUENCE [LARGE SCALE GENOMIC DNA]</scope>
    <source>
        <strain evidence="4">CGMCC 1.12041</strain>
    </source>
</reference>
<dbReference type="PANTHER" id="PTHR23028">
    <property type="entry name" value="ACETYLTRANSFERASE"/>
    <property type="match status" value="1"/>
</dbReference>
<evidence type="ECO:0000256" key="1">
    <source>
        <dbReference type="SAM" id="Phobius"/>
    </source>
</evidence>
<gene>
    <name evidence="3" type="ORF">SAMN05216204_14112</name>
</gene>
<feature type="domain" description="Acyltransferase 3" evidence="2">
    <location>
        <begin position="27"/>
        <end position="349"/>
    </location>
</feature>
<accession>A0A1I1VQZ9</accession>
<dbReference type="OrthoDB" id="9767863at2"/>
<keyword evidence="1" id="KW-1133">Transmembrane helix</keyword>
<evidence type="ECO:0000259" key="2">
    <source>
        <dbReference type="Pfam" id="PF01757"/>
    </source>
</evidence>
<feature type="transmembrane region" description="Helical" evidence="1">
    <location>
        <begin position="275"/>
        <end position="297"/>
    </location>
</feature>
<dbReference type="InterPro" id="IPR050879">
    <property type="entry name" value="Acyltransferase_3"/>
</dbReference>
<feature type="transmembrane region" description="Helical" evidence="1">
    <location>
        <begin position="181"/>
        <end position="198"/>
    </location>
</feature>
<keyword evidence="3" id="KW-0378">Hydrolase</keyword>
<organism evidence="3 4">
    <name type="scientific">Massilia yuzhufengensis</name>
    <dbReference type="NCBI Taxonomy" id="1164594"/>
    <lineage>
        <taxon>Bacteria</taxon>
        <taxon>Pseudomonadati</taxon>
        <taxon>Pseudomonadota</taxon>
        <taxon>Betaproteobacteria</taxon>
        <taxon>Burkholderiales</taxon>
        <taxon>Oxalobacteraceae</taxon>
        <taxon>Telluria group</taxon>
        <taxon>Massilia</taxon>
    </lineage>
</organism>
<feature type="transmembrane region" description="Helical" evidence="1">
    <location>
        <begin position="253"/>
        <end position="269"/>
    </location>
</feature>
<keyword evidence="3" id="KW-0012">Acyltransferase</keyword>
<feature type="transmembrane region" description="Helical" evidence="1">
    <location>
        <begin position="31"/>
        <end position="48"/>
    </location>
</feature>
<dbReference type="GO" id="GO:0016020">
    <property type="term" value="C:membrane"/>
    <property type="evidence" value="ECO:0007669"/>
    <property type="project" value="TreeGrafter"/>
</dbReference>
<dbReference type="PANTHER" id="PTHR23028:SF53">
    <property type="entry name" value="ACYL_TRANSF_3 DOMAIN-CONTAINING PROTEIN"/>
    <property type="match status" value="1"/>
</dbReference>
<dbReference type="STRING" id="1164594.SAMN05216204_14112"/>
<feature type="transmembrane region" description="Helical" evidence="1">
    <location>
        <begin position="105"/>
        <end position="126"/>
    </location>
</feature>
<feature type="transmembrane region" description="Helical" evidence="1">
    <location>
        <begin position="332"/>
        <end position="353"/>
    </location>
</feature>
<protein>
    <submittedName>
        <fullName evidence="3">Peptidoglycan/LPS O-acetylase OafA/YrhL, contains acyltransferase and SGNH-hydrolase domains</fullName>
    </submittedName>
</protein>
<keyword evidence="1" id="KW-0472">Membrane</keyword>
<sequence>MAASLTATMAHPPQARTLESAIGTHDNGFNLVRLVCALLVVLYHTWLMNRLAPGRDPLTLLLAPNTDLGAIAVGVFFVISGMFIARSWMGDPHLGRFAVRRAARIVPGLFACLLLSTVVAVVFFSAPGWRGLFDGAPWRFIFGNTVLHGLVYNIPPQELRIAGVLGGQDLNGPLWTLYWEGRMYVMVALVGLAAALPLRSWMRGAALFLLLAANLFPEVTSGYVWEVRMWSLFLVGMLLQTLAPDLRIGWRHVACAVALLLLNWTRSAALTPSPLTWFGIALVAVTLALCVGSRRLPWAPHVQRHDYSYGIYIWHWPVIIMLREVLPPVGPVGLTLATVAVVVPVAMLSWHAVESPALRATRRWLGSRQPQRERVPA</sequence>
<dbReference type="GO" id="GO:0016747">
    <property type="term" value="F:acyltransferase activity, transferring groups other than amino-acyl groups"/>
    <property type="evidence" value="ECO:0007669"/>
    <property type="project" value="InterPro"/>
</dbReference>
<feature type="transmembrane region" description="Helical" evidence="1">
    <location>
        <begin position="205"/>
        <end position="223"/>
    </location>
</feature>
<feature type="transmembrane region" description="Helical" evidence="1">
    <location>
        <begin position="68"/>
        <end position="85"/>
    </location>
</feature>
<dbReference type="Pfam" id="PF01757">
    <property type="entry name" value="Acyl_transf_3"/>
    <property type="match status" value="1"/>
</dbReference>
<evidence type="ECO:0000313" key="3">
    <source>
        <dbReference type="EMBL" id="SFD85274.1"/>
    </source>
</evidence>
<dbReference type="GO" id="GO:0009103">
    <property type="term" value="P:lipopolysaccharide biosynthetic process"/>
    <property type="evidence" value="ECO:0007669"/>
    <property type="project" value="TreeGrafter"/>
</dbReference>
<keyword evidence="3" id="KW-0808">Transferase</keyword>
<dbReference type="EMBL" id="FOLD01000041">
    <property type="protein sequence ID" value="SFD85274.1"/>
    <property type="molecule type" value="Genomic_DNA"/>
</dbReference>
<dbReference type="AlphaFoldDB" id="A0A1I1VQZ9"/>
<dbReference type="Proteomes" id="UP000198639">
    <property type="component" value="Unassembled WGS sequence"/>
</dbReference>
<dbReference type="InterPro" id="IPR002656">
    <property type="entry name" value="Acyl_transf_3_dom"/>
</dbReference>
<keyword evidence="1" id="KW-0812">Transmembrane</keyword>
<evidence type="ECO:0000313" key="4">
    <source>
        <dbReference type="Proteomes" id="UP000198639"/>
    </source>
</evidence>
<dbReference type="GO" id="GO:0016787">
    <property type="term" value="F:hydrolase activity"/>
    <property type="evidence" value="ECO:0007669"/>
    <property type="project" value="UniProtKB-KW"/>
</dbReference>